<dbReference type="AlphaFoldDB" id="A0A944H759"/>
<gene>
    <name evidence="5" type="ORF">I8J34_06770</name>
</gene>
<evidence type="ECO:0000256" key="1">
    <source>
        <dbReference type="ARBA" id="ARBA00004196"/>
    </source>
</evidence>
<evidence type="ECO:0000256" key="2">
    <source>
        <dbReference type="ARBA" id="ARBA00022729"/>
    </source>
</evidence>
<sequence>MRSTRIALLAAVLIGTAPVGAAPSAADTATRIAAPILAPAQWLASLGEQRLAPGYAALAAQAGQLKARIDAYCQAPDAAGLAAARTAWRTAHTRLRALTPLPFGPALDTRILRRIDFWPTRPPQIEAAIAQYANSPGDTARIGLSARGLPALEYLLFGDAPLADAKRCAYARWMAADLDEALAPLPAAWRNWLASLPTDDDADEGPRLTDGVNILIGSVETLRLKYLDKALGEGRRAEFDAWRSANTRAGLTRYWQSLRAGLLGDGETRGLSDVMLGRGLIRLTAALETRCAAVDQAIDTLPDPLDREAAVPAVTSLIEALGRLQRLLAEDIADALRVSVGFGESDGD</sequence>
<reference evidence="6" key="1">
    <citation type="journal article" date="2022" name="ISME J.">
        <title>Genetic and phylogenetic analysis of dissimilatory iodate-reducing bacteria identifies potential niches across the world's oceans.</title>
        <authorList>
            <person name="Reyes-Umana V."/>
            <person name="Henning Z."/>
            <person name="Lee K."/>
            <person name="Barnum T.P."/>
            <person name="Coates J.D."/>
        </authorList>
    </citation>
    <scope>NUCLEOTIDE SEQUENCE [LARGE SCALE GENOMIC DNA]</scope>
    <source>
        <strain evidence="6">IR12</strain>
    </source>
</reference>
<protein>
    <recommendedName>
        <fullName evidence="4">Imelysin-like domain-containing protein</fullName>
    </recommendedName>
</protein>
<organism evidence="5 6">
    <name type="scientific">Denitromonas iodatirespirans</name>
    <dbReference type="NCBI Taxonomy" id="2795389"/>
    <lineage>
        <taxon>Bacteria</taxon>
        <taxon>Pseudomonadati</taxon>
        <taxon>Pseudomonadota</taxon>
        <taxon>Betaproteobacteria</taxon>
        <taxon>Rhodocyclales</taxon>
        <taxon>Zoogloeaceae</taxon>
        <taxon>Denitromonas</taxon>
    </lineage>
</organism>
<feature type="chain" id="PRO_5037221806" description="Imelysin-like domain-containing protein" evidence="3">
    <location>
        <begin position="22"/>
        <end position="348"/>
    </location>
</feature>
<evidence type="ECO:0000256" key="3">
    <source>
        <dbReference type="SAM" id="SignalP"/>
    </source>
</evidence>
<keyword evidence="2 3" id="KW-0732">Signal</keyword>
<evidence type="ECO:0000259" key="4">
    <source>
        <dbReference type="Pfam" id="PF09375"/>
    </source>
</evidence>
<feature type="signal peptide" evidence="3">
    <location>
        <begin position="1"/>
        <end position="21"/>
    </location>
</feature>
<comment type="subcellular location">
    <subcellularLocation>
        <location evidence="1">Cell envelope</location>
    </subcellularLocation>
</comment>
<evidence type="ECO:0000313" key="6">
    <source>
        <dbReference type="Proteomes" id="UP000694660"/>
    </source>
</evidence>
<proteinExistence type="predicted"/>
<dbReference type="Proteomes" id="UP000694660">
    <property type="component" value="Unassembled WGS sequence"/>
</dbReference>
<dbReference type="Gene3D" id="1.20.1420.20">
    <property type="entry name" value="M75 peptidase, HXXE motif"/>
    <property type="match status" value="1"/>
</dbReference>
<dbReference type="EMBL" id="JAEKFT010000005">
    <property type="protein sequence ID" value="MBT0960878.1"/>
    <property type="molecule type" value="Genomic_DNA"/>
</dbReference>
<dbReference type="GO" id="GO:0030313">
    <property type="term" value="C:cell envelope"/>
    <property type="evidence" value="ECO:0007669"/>
    <property type="project" value="UniProtKB-SubCell"/>
</dbReference>
<dbReference type="Pfam" id="PF09375">
    <property type="entry name" value="Peptidase_M75"/>
    <property type="match status" value="1"/>
</dbReference>
<accession>A0A944H759</accession>
<evidence type="ECO:0000313" key="5">
    <source>
        <dbReference type="EMBL" id="MBT0960878.1"/>
    </source>
</evidence>
<name>A0A944H759_DENI1</name>
<dbReference type="InterPro" id="IPR038352">
    <property type="entry name" value="Imelysin_sf"/>
</dbReference>
<dbReference type="InterPro" id="IPR018976">
    <property type="entry name" value="Imelysin-like"/>
</dbReference>
<dbReference type="RefSeq" id="WP_214360629.1">
    <property type="nucleotide sequence ID" value="NZ_JAEKFT010000005.1"/>
</dbReference>
<keyword evidence="6" id="KW-1185">Reference proteome</keyword>
<comment type="caution">
    <text evidence="5">The sequence shown here is derived from an EMBL/GenBank/DDBJ whole genome shotgun (WGS) entry which is preliminary data.</text>
</comment>
<feature type="domain" description="Imelysin-like" evidence="4">
    <location>
        <begin position="53"/>
        <end position="327"/>
    </location>
</feature>